<comment type="similarity">
    <text evidence="2">Belongs to the Toll-like receptor family.</text>
</comment>
<keyword evidence="4 12" id="KW-0812">Transmembrane</keyword>
<dbReference type="EnsemblMetazoa" id="SSS_4678s_mrna">
    <property type="protein sequence ID" value="KAF7491731.1"/>
    <property type="gene ID" value="SSS_4678"/>
</dbReference>
<keyword evidence="7 12" id="KW-1133">Transmembrane helix</keyword>
<name>A0A834VCH2_SARSC</name>
<proteinExistence type="inferred from homology"/>
<dbReference type="SMART" id="SM00255">
    <property type="entry name" value="TIR"/>
    <property type="match status" value="1"/>
</dbReference>
<accession>A0A834VCH2</accession>
<feature type="transmembrane region" description="Helical" evidence="12">
    <location>
        <begin position="1061"/>
        <end position="1079"/>
    </location>
</feature>
<evidence type="ECO:0000313" key="14">
    <source>
        <dbReference type="EMBL" id="KAF7491731.1"/>
    </source>
</evidence>
<organism evidence="14">
    <name type="scientific">Sarcoptes scabiei</name>
    <name type="common">Itch mite</name>
    <name type="synonym">Acarus scabiei</name>
    <dbReference type="NCBI Taxonomy" id="52283"/>
    <lineage>
        <taxon>Eukaryota</taxon>
        <taxon>Metazoa</taxon>
        <taxon>Ecdysozoa</taxon>
        <taxon>Arthropoda</taxon>
        <taxon>Chelicerata</taxon>
        <taxon>Arachnida</taxon>
        <taxon>Acari</taxon>
        <taxon>Acariformes</taxon>
        <taxon>Sarcoptiformes</taxon>
        <taxon>Astigmata</taxon>
        <taxon>Psoroptidia</taxon>
        <taxon>Sarcoptoidea</taxon>
        <taxon>Sarcoptidae</taxon>
        <taxon>Sarcoptinae</taxon>
        <taxon>Sarcoptes</taxon>
    </lineage>
</organism>
<dbReference type="Gene3D" id="3.80.10.10">
    <property type="entry name" value="Ribonuclease Inhibitor"/>
    <property type="match status" value="4"/>
</dbReference>
<evidence type="ECO:0000256" key="3">
    <source>
        <dbReference type="ARBA" id="ARBA00022614"/>
    </source>
</evidence>
<reference evidence="14" key="2">
    <citation type="submission" date="2020-01" db="EMBL/GenBank/DDBJ databases">
        <authorList>
            <person name="Korhonen P.K.K."/>
            <person name="Guangxu M.G."/>
            <person name="Wang T.W."/>
            <person name="Stroehlein A.J.S."/>
            <person name="Young N.D."/>
            <person name="Ang C.-S.A."/>
            <person name="Fernando D.W.F."/>
            <person name="Lu H.L."/>
            <person name="Taylor S.T."/>
            <person name="Ehtesham M.E.M."/>
            <person name="Najaraj S.H.N."/>
            <person name="Harsha G.H.G."/>
            <person name="Madugundu A.M."/>
            <person name="Renuse S.R."/>
            <person name="Holt D.H."/>
            <person name="Pandey A.P."/>
            <person name="Papenfuss A.P."/>
            <person name="Gasser R.B.G."/>
            <person name="Fischer K.F."/>
        </authorList>
    </citation>
    <scope>NUCLEOTIDE SEQUENCE</scope>
    <source>
        <strain evidence="14">SSS_KF_BRIS2020</strain>
    </source>
</reference>
<feature type="domain" description="TIR" evidence="13">
    <location>
        <begin position="1087"/>
        <end position="1272"/>
    </location>
</feature>
<dbReference type="InterPro" id="IPR001611">
    <property type="entry name" value="Leu-rich_rpt"/>
</dbReference>
<comment type="subcellular location">
    <subcellularLocation>
        <location evidence="1">Membrane</location>
        <topology evidence="1">Single-pass membrane protein</topology>
    </subcellularLocation>
</comment>
<evidence type="ECO:0000256" key="7">
    <source>
        <dbReference type="ARBA" id="ARBA00022989"/>
    </source>
</evidence>
<dbReference type="Pfam" id="PF13855">
    <property type="entry name" value="LRR_8"/>
    <property type="match status" value="2"/>
</dbReference>
<evidence type="ECO:0000259" key="13">
    <source>
        <dbReference type="PROSITE" id="PS50104"/>
    </source>
</evidence>
<dbReference type="InterPro" id="IPR035897">
    <property type="entry name" value="Toll_tir_struct_dom_sf"/>
</dbReference>
<evidence type="ECO:0000256" key="8">
    <source>
        <dbReference type="ARBA" id="ARBA00023136"/>
    </source>
</evidence>
<keyword evidence="6" id="KW-0677">Repeat</keyword>
<dbReference type="InterPro" id="IPR003591">
    <property type="entry name" value="Leu-rich_rpt_typical-subtyp"/>
</dbReference>
<evidence type="ECO:0000256" key="12">
    <source>
        <dbReference type="SAM" id="Phobius"/>
    </source>
</evidence>
<feature type="region of interest" description="Disordered" evidence="11">
    <location>
        <begin position="1375"/>
        <end position="1401"/>
    </location>
</feature>
<evidence type="ECO:0000256" key="2">
    <source>
        <dbReference type="ARBA" id="ARBA00009634"/>
    </source>
</evidence>
<evidence type="ECO:0000256" key="4">
    <source>
        <dbReference type="ARBA" id="ARBA00022692"/>
    </source>
</evidence>
<keyword evidence="8 12" id="KW-0472">Membrane</keyword>
<evidence type="ECO:0000256" key="6">
    <source>
        <dbReference type="ARBA" id="ARBA00022737"/>
    </source>
</evidence>
<dbReference type="PANTHER" id="PTHR24365">
    <property type="entry name" value="TOLL-LIKE RECEPTOR"/>
    <property type="match status" value="1"/>
</dbReference>
<dbReference type="GO" id="GO:0007165">
    <property type="term" value="P:signal transduction"/>
    <property type="evidence" value="ECO:0007669"/>
    <property type="project" value="InterPro"/>
</dbReference>
<dbReference type="Proteomes" id="UP000070412">
    <property type="component" value="Unassembled WGS sequence"/>
</dbReference>
<dbReference type="SUPFAM" id="SSF52200">
    <property type="entry name" value="Toll/Interleukin receptor TIR domain"/>
    <property type="match status" value="2"/>
</dbReference>
<evidence type="ECO:0000256" key="5">
    <source>
        <dbReference type="ARBA" id="ARBA00022729"/>
    </source>
</evidence>
<dbReference type="PRINTS" id="PR00019">
    <property type="entry name" value="LEURICHRPT"/>
</dbReference>
<evidence type="ECO:0000256" key="11">
    <source>
        <dbReference type="SAM" id="MobiDB-lite"/>
    </source>
</evidence>
<sequence length="1429" mass="164656">MPAFKPALFQGFGIDMIDTFMISNCELPQTLPLSVILYRTQMMHGLMMTSTANNHSFSINTTDQADIVAPIRTLYIKSQQSIGIKQLNTLLSDLDSVEKLTLIDFNLNDIDDYAFETLDQQSSMINEFRSKNQFMKRRRYKRNEASEEVENKFDSSTTIDSIIEVNTLLPQTSQPTESSLKIKPKNLDLDSNETLMMDTTKVSSITTTTPAVAQYFPISLMPNEMTNEVSNQSEFESSAPIKSTTTASPMTVTIPIDENNLSDNSSATTIVPDETETKLNYGEALSNTVDHENQPSLMLEDNVISLARILPNLKILQLRNFLKESKIPNVLFQIIKGLEKLEYLELNSNKLDQIPANAFNSARSLQKLYLNRNEIEKIHPDAFDGLNALLSLDLSSNQLSNLDTVTFRPLRNLQYLTLKSNQLRYLNESLFQTNERLSTLDLSRNNQLKPLASMLFEHQVNSLSNLSLAFCNLSQISSNDRKFFHSLTNLVEFDFKGNKLSNLTTDGLFAWNRRLKRLDFSQNKIKQIDSNIFTTNSSQIVDVSLDRNRLENLPENLFQNARNIRRLNLSYNRLQQTHPITFVLLRQLEELDLSHNQIKTLNTRNNQLPFGIGGLLRKIDLSHNNLSDFDQEINEINWRLYVSIAELDLKHNNFAGTLSMPLFVASKEETFKLDISHNKFNSVDVTNILQYDRFRDGSPSSVSGHQSSMYTLVRMDFNPLVCDCFLFDFLNYTRTSVRNYRKNFHDIMIRRTIFIIDQVACHAPDSFRNHSLISINLDELICPIETKDQSLCPVECDCFFRSFDRSLIINCDKRSLAELPEQIKLQNFHNISSKGQNMFDFDYMIYRFRYNQIKAINNLTSLISWPKEIENLRPKYVDLYLDHNNITHLSEDLIPERNSSMDSLLVPLRRFSIKNNQIEQVPLRLLKNFDALSDTNESLLETISIQSKISLGNNPFDCRNDPAPPGSQCEIRDFKSWLSSHSNLVDDIDMIRCDDRKINMTRFNQSALDLILVNISDDILCPILIKSTSNTTLMALSIICIVLATSLFIVSVLYYRNKQTIMAFIYIHLNPIFICFSFTEDDLDEEKIYDAFVSYSSSDRDIVMELIEKLEKPQDMQELNLILQNSLSIHDSKVDQIVPENIFKKSSTLKSNFSDFDKSETNTTDSYRLCIHERDWLPGNLISWNIVNSVQNSKRTILILSENFIKSIWFQVEFHTAYYQMLEDKIDRLIVIVRGELPPKDELDKDLSFLLTTKTYLVWGEKWFWEKLHYAMPHKKQQPKRLDKLQTEKEKLSHSIIQSPKYGIDLMNGHQNESSKTNRLLTKWSNQSKSKSINRTEAMKDYVDQTIASHFQLNTYTPPSSNDVSFNHFDSKSKFSERIQSDSNRNSLEKPAPKSLRNSGTLATATPNVLKELNSVGFVNQSFVDETNT</sequence>
<reference evidence="16" key="1">
    <citation type="journal article" date="2020" name="PLoS Negl. Trop. Dis.">
        <title>High-quality nuclear genome for Sarcoptes scabiei-A critical resource for a neglected parasite.</title>
        <authorList>
            <person name="Korhonen P.K."/>
            <person name="Gasser R.B."/>
            <person name="Ma G."/>
            <person name="Wang T."/>
            <person name="Stroehlein A.J."/>
            <person name="Young N.D."/>
            <person name="Ang C.S."/>
            <person name="Fernando D.D."/>
            <person name="Lu H.C."/>
            <person name="Taylor S."/>
            <person name="Reynolds S.L."/>
            <person name="Mofiz E."/>
            <person name="Najaraj S.H."/>
            <person name="Gowda H."/>
            <person name="Madugundu A."/>
            <person name="Renuse S."/>
            <person name="Holt D."/>
            <person name="Pandey A."/>
            <person name="Papenfuss A.T."/>
            <person name="Fischer K."/>
        </authorList>
    </citation>
    <scope>NUCLEOTIDE SEQUENCE [LARGE SCALE GENOMIC DNA]</scope>
</reference>
<evidence type="ECO:0000313" key="16">
    <source>
        <dbReference type="Proteomes" id="UP000070412"/>
    </source>
</evidence>
<dbReference type="PANTHER" id="PTHR24365:SF541">
    <property type="entry name" value="PROTEIN TOLL-RELATED"/>
    <property type="match status" value="1"/>
</dbReference>
<keyword evidence="10" id="KW-0325">Glycoprotein</keyword>
<dbReference type="Gene3D" id="3.40.50.10140">
    <property type="entry name" value="Toll/interleukin-1 receptor homology (TIR) domain"/>
    <property type="match status" value="1"/>
</dbReference>
<protein>
    <submittedName>
        <fullName evidence="14">Protein toll</fullName>
    </submittedName>
</protein>
<evidence type="ECO:0000256" key="1">
    <source>
        <dbReference type="ARBA" id="ARBA00004167"/>
    </source>
</evidence>
<evidence type="ECO:0000256" key="9">
    <source>
        <dbReference type="ARBA" id="ARBA00023170"/>
    </source>
</evidence>
<keyword evidence="9" id="KW-0675">Receptor</keyword>
<dbReference type="PROSITE" id="PS51450">
    <property type="entry name" value="LRR"/>
    <property type="match status" value="4"/>
</dbReference>
<evidence type="ECO:0000313" key="15">
    <source>
        <dbReference type="EnsemblMetazoa" id="KAF7491731.1"/>
    </source>
</evidence>
<dbReference type="InterPro" id="IPR032675">
    <property type="entry name" value="LRR_dom_sf"/>
</dbReference>
<dbReference type="PROSITE" id="PS50104">
    <property type="entry name" value="TIR"/>
    <property type="match status" value="1"/>
</dbReference>
<dbReference type="EMBL" id="WVUK01000058">
    <property type="protein sequence ID" value="KAF7491731.1"/>
    <property type="molecule type" value="Genomic_DNA"/>
</dbReference>
<dbReference type="SMART" id="SM00365">
    <property type="entry name" value="LRR_SD22"/>
    <property type="match status" value="7"/>
</dbReference>
<reference evidence="15" key="3">
    <citation type="submission" date="2022-06" db="UniProtKB">
        <authorList>
            <consortium name="EnsemblMetazoa"/>
        </authorList>
    </citation>
    <scope>IDENTIFICATION</scope>
</reference>
<dbReference type="SUPFAM" id="SSF52058">
    <property type="entry name" value="L domain-like"/>
    <property type="match status" value="2"/>
</dbReference>
<evidence type="ECO:0000256" key="10">
    <source>
        <dbReference type="ARBA" id="ARBA00023180"/>
    </source>
</evidence>
<dbReference type="GO" id="GO:0005886">
    <property type="term" value="C:plasma membrane"/>
    <property type="evidence" value="ECO:0007669"/>
    <property type="project" value="TreeGrafter"/>
</dbReference>
<keyword evidence="16" id="KW-1185">Reference proteome</keyword>
<feature type="transmembrane region" description="Helical" evidence="12">
    <location>
        <begin position="1033"/>
        <end position="1054"/>
    </location>
</feature>
<keyword evidence="5" id="KW-0732">Signal</keyword>
<dbReference type="InterPro" id="IPR000157">
    <property type="entry name" value="TIR_dom"/>
</dbReference>
<keyword evidence="3" id="KW-0433">Leucine-rich repeat</keyword>
<dbReference type="Pfam" id="PF01582">
    <property type="entry name" value="TIR"/>
    <property type="match status" value="1"/>
</dbReference>
<dbReference type="OrthoDB" id="6409297at2759"/>
<dbReference type="GO" id="GO:0038023">
    <property type="term" value="F:signaling receptor activity"/>
    <property type="evidence" value="ECO:0007669"/>
    <property type="project" value="TreeGrafter"/>
</dbReference>
<dbReference type="SMART" id="SM00369">
    <property type="entry name" value="LRR_TYP"/>
    <property type="match status" value="10"/>
</dbReference>
<gene>
    <name evidence="14" type="ORF">SSS_4678</name>
</gene>